<dbReference type="CDD" id="cd11644">
    <property type="entry name" value="Precorrin-6Y-MT"/>
    <property type="match status" value="1"/>
</dbReference>
<keyword evidence="2" id="KW-0169">Cobalamin biosynthesis</keyword>
<accession>A6TJE6</accession>
<keyword evidence="8" id="KW-1185">Reference proteome</keyword>
<evidence type="ECO:0000256" key="2">
    <source>
        <dbReference type="ARBA" id="ARBA00022573"/>
    </source>
</evidence>
<dbReference type="OrthoDB" id="9780707at2"/>
<dbReference type="InterPro" id="IPR035996">
    <property type="entry name" value="4pyrrol_Methylase_sf"/>
</dbReference>
<evidence type="ECO:0000313" key="8">
    <source>
        <dbReference type="Proteomes" id="UP000001572"/>
    </source>
</evidence>
<dbReference type="RefSeq" id="WP_011971223.1">
    <property type="nucleotide sequence ID" value="NC_009633.1"/>
</dbReference>
<keyword evidence="3 7" id="KW-0489">Methyltransferase</keyword>
<dbReference type="InterPro" id="IPR000878">
    <property type="entry name" value="4pyrrol_Mease"/>
</dbReference>
<evidence type="ECO:0000256" key="1">
    <source>
        <dbReference type="ARBA" id="ARBA00004953"/>
    </source>
</evidence>
<dbReference type="UniPathway" id="UPA00148"/>
<organism evidence="7 8">
    <name type="scientific">Alkaliphilus metalliredigens (strain QYMF)</name>
    <dbReference type="NCBI Taxonomy" id="293826"/>
    <lineage>
        <taxon>Bacteria</taxon>
        <taxon>Bacillati</taxon>
        <taxon>Bacillota</taxon>
        <taxon>Clostridia</taxon>
        <taxon>Peptostreptococcales</taxon>
        <taxon>Natronincolaceae</taxon>
        <taxon>Alkaliphilus</taxon>
    </lineage>
</organism>
<keyword evidence="4 7" id="KW-0808">Transferase</keyword>
<dbReference type="InterPro" id="IPR014777">
    <property type="entry name" value="4pyrrole_Mease_sub1"/>
</dbReference>
<evidence type="ECO:0000259" key="6">
    <source>
        <dbReference type="Pfam" id="PF00590"/>
    </source>
</evidence>
<dbReference type="SUPFAM" id="SSF53790">
    <property type="entry name" value="Tetrapyrrole methylase"/>
    <property type="match status" value="1"/>
</dbReference>
<evidence type="ECO:0000256" key="3">
    <source>
        <dbReference type="ARBA" id="ARBA00022603"/>
    </source>
</evidence>
<dbReference type="STRING" id="293826.Amet_0071"/>
<dbReference type="PANTHER" id="PTHR43182">
    <property type="entry name" value="COBALT-PRECORRIN-6B C(15)-METHYLTRANSFERASE (DECARBOXYLATING)"/>
    <property type="match status" value="1"/>
</dbReference>
<protein>
    <submittedName>
        <fullName evidence="7">Precorrin-6y C5,15-methyltransferase (Decarboxylating), CbiE subunit</fullName>
    </submittedName>
</protein>
<dbReference type="HOGENOM" id="CLU_089162_2_0_9"/>
<dbReference type="Gene3D" id="3.30.950.10">
    <property type="entry name" value="Methyltransferase, Cobalt-precorrin-4 Transmethylase, Domain 2"/>
    <property type="match status" value="1"/>
</dbReference>
<feature type="domain" description="Tetrapyrrole methylase" evidence="6">
    <location>
        <begin position="3"/>
        <end position="190"/>
    </location>
</feature>
<comment type="pathway">
    <text evidence="1">Cofactor biosynthesis; adenosylcobalamin biosynthesis.</text>
</comment>
<evidence type="ECO:0000313" key="7">
    <source>
        <dbReference type="EMBL" id="ABR46314.1"/>
    </source>
</evidence>
<evidence type="ECO:0000256" key="4">
    <source>
        <dbReference type="ARBA" id="ARBA00022679"/>
    </source>
</evidence>
<dbReference type="Pfam" id="PF00590">
    <property type="entry name" value="TP_methylase"/>
    <property type="match status" value="1"/>
</dbReference>
<dbReference type="EMBL" id="CP000724">
    <property type="protein sequence ID" value="ABR46314.1"/>
    <property type="molecule type" value="Genomic_DNA"/>
</dbReference>
<dbReference type="AlphaFoldDB" id="A6TJE6"/>
<dbReference type="Gene3D" id="3.40.1010.10">
    <property type="entry name" value="Cobalt-precorrin-4 Transmethylase, Domain 1"/>
    <property type="match status" value="1"/>
</dbReference>
<sequence>MNKIYVIGLGPGHQDYVLPIAKKRAQECNVLVGGKRNLNIFSDFEGEMIPIHQDLQGIVVEIKKRARTQQVGIIVSGDPGFYSMLTYLSKHFELEELEVIPGIGSIQYLFSRLKKPWQNTPFKSLHGRGTDWVGILQKEKSIALLTDPEHNPQWIAEQCIEYGLSKVKMVVGENLSYSEERIIQGTPAEIKEHGPYQMSVVVIENE</sequence>
<dbReference type="GO" id="GO:0009236">
    <property type="term" value="P:cobalamin biosynthetic process"/>
    <property type="evidence" value="ECO:0007669"/>
    <property type="project" value="UniProtKB-UniPathway"/>
</dbReference>
<evidence type="ECO:0000256" key="5">
    <source>
        <dbReference type="ARBA" id="ARBA00022691"/>
    </source>
</evidence>
<dbReference type="NCBIfam" id="TIGR02467">
    <property type="entry name" value="CbiE"/>
    <property type="match status" value="1"/>
</dbReference>
<dbReference type="InterPro" id="IPR014776">
    <property type="entry name" value="4pyrrole_Mease_sub2"/>
</dbReference>
<dbReference type="eggNOG" id="COG2241">
    <property type="taxonomic scope" value="Bacteria"/>
</dbReference>
<keyword evidence="5" id="KW-0949">S-adenosyl-L-methionine</keyword>
<proteinExistence type="predicted"/>
<dbReference type="InterPro" id="IPR012818">
    <property type="entry name" value="CbiE"/>
</dbReference>
<dbReference type="KEGG" id="amt:Amet_0071"/>
<name>A6TJE6_ALKMQ</name>
<dbReference type="GO" id="GO:0008276">
    <property type="term" value="F:protein methyltransferase activity"/>
    <property type="evidence" value="ECO:0007669"/>
    <property type="project" value="InterPro"/>
</dbReference>
<gene>
    <name evidence="7" type="ordered locus">Amet_0071</name>
</gene>
<dbReference type="GO" id="GO:0032259">
    <property type="term" value="P:methylation"/>
    <property type="evidence" value="ECO:0007669"/>
    <property type="project" value="UniProtKB-KW"/>
</dbReference>
<dbReference type="InterPro" id="IPR050714">
    <property type="entry name" value="Cobalamin_biosynth_MTase"/>
</dbReference>
<dbReference type="Proteomes" id="UP000001572">
    <property type="component" value="Chromosome"/>
</dbReference>
<reference evidence="8" key="1">
    <citation type="journal article" date="2016" name="Genome Announc.">
        <title>Complete genome sequence of Alkaliphilus metalliredigens strain QYMF, an alkaliphilic and metal-reducing bacterium isolated from borax-contaminated leachate ponds.</title>
        <authorList>
            <person name="Hwang C."/>
            <person name="Copeland A."/>
            <person name="Lucas S."/>
            <person name="Lapidus A."/>
            <person name="Barry K."/>
            <person name="Detter J.C."/>
            <person name="Glavina Del Rio T."/>
            <person name="Hammon N."/>
            <person name="Israni S."/>
            <person name="Dalin E."/>
            <person name="Tice H."/>
            <person name="Pitluck S."/>
            <person name="Chertkov O."/>
            <person name="Brettin T."/>
            <person name="Bruce D."/>
            <person name="Han C."/>
            <person name="Schmutz J."/>
            <person name="Larimer F."/>
            <person name="Land M.L."/>
            <person name="Hauser L."/>
            <person name="Kyrpides N."/>
            <person name="Mikhailova N."/>
            <person name="Ye Q."/>
            <person name="Zhou J."/>
            <person name="Richardson P."/>
            <person name="Fields M.W."/>
        </authorList>
    </citation>
    <scope>NUCLEOTIDE SEQUENCE [LARGE SCALE GENOMIC DNA]</scope>
    <source>
        <strain evidence="8">QYMF</strain>
    </source>
</reference>
<dbReference type="PANTHER" id="PTHR43182:SF1">
    <property type="entry name" value="COBALT-PRECORRIN-7 C(5)-METHYLTRANSFERASE"/>
    <property type="match status" value="1"/>
</dbReference>